<feature type="compositionally biased region" description="Basic and acidic residues" evidence="1">
    <location>
        <begin position="368"/>
        <end position="377"/>
    </location>
</feature>
<evidence type="ECO:0000256" key="1">
    <source>
        <dbReference type="SAM" id="MobiDB-lite"/>
    </source>
</evidence>
<name>A0AAD5S3F6_9PEZI</name>
<keyword evidence="3" id="KW-1185">Reference proteome</keyword>
<feature type="compositionally biased region" description="Low complexity" evidence="1">
    <location>
        <begin position="99"/>
        <end position="124"/>
    </location>
</feature>
<gene>
    <name evidence="2" type="ORF">MKZ38_006435</name>
</gene>
<feature type="region of interest" description="Disordered" evidence="1">
    <location>
        <begin position="83"/>
        <end position="138"/>
    </location>
</feature>
<accession>A0AAD5S3F6</accession>
<proteinExistence type="predicted"/>
<comment type="caution">
    <text evidence="2">The sequence shown here is derived from an EMBL/GenBank/DDBJ whole genome shotgun (WGS) entry which is preliminary data.</text>
</comment>
<evidence type="ECO:0000313" key="2">
    <source>
        <dbReference type="EMBL" id="KAJ2905042.1"/>
    </source>
</evidence>
<feature type="region of interest" description="Disordered" evidence="1">
    <location>
        <begin position="303"/>
        <end position="377"/>
    </location>
</feature>
<feature type="compositionally biased region" description="Acidic residues" evidence="1">
    <location>
        <begin position="304"/>
        <end position="356"/>
    </location>
</feature>
<organism evidence="2 3">
    <name type="scientific">Zalerion maritima</name>
    <dbReference type="NCBI Taxonomy" id="339359"/>
    <lineage>
        <taxon>Eukaryota</taxon>
        <taxon>Fungi</taxon>
        <taxon>Dikarya</taxon>
        <taxon>Ascomycota</taxon>
        <taxon>Pezizomycotina</taxon>
        <taxon>Sordariomycetes</taxon>
        <taxon>Lulworthiomycetidae</taxon>
        <taxon>Lulworthiales</taxon>
        <taxon>Lulworthiaceae</taxon>
        <taxon>Zalerion</taxon>
    </lineage>
</organism>
<sequence>MTSSIPVAHNAPVTPPPENMAFPNMPRMSEHEEPFSMKAFQNPAFQNAQLKFHQAQAQAQIQAQAQAHDQTQKQTQPLVAPSFPLNTQRQQPHPPHSPAPSSSNAPAQPAAQPQAQQQQQQQQPRPQPQDPFNAATAAAAAASLDPKYLAMVSRIASYYQQRCQAVANYQQQRCQAWATMHRQKCQEMVQAAMLVVAWYIRDRIQRRRRKQKRSFRKGLTERTSRSKVTKGEVVRRWVLQVPEAAPSPEQAHHQRLVDREEAEFNMDREVTLDKDTKLFSVADNLIKSQLSKIEVPLMGALSFDESESENEEDEPAAEEEEEEQAEDEIDYEQADELYDDDDDDMSLDDYEEDELGSDLVQNGTGEGSRPKDGTSIS</sequence>
<dbReference type="EMBL" id="JAKWBI020000039">
    <property type="protein sequence ID" value="KAJ2905042.1"/>
    <property type="molecule type" value="Genomic_DNA"/>
</dbReference>
<feature type="region of interest" description="Disordered" evidence="1">
    <location>
        <begin position="1"/>
        <end position="40"/>
    </location>
</feature>
<evidence type="ECO:0000313" key="3">
    <source>
        <dbReference type="Proteomes" id="UP001201980"/>
    </source>
</evidence>
<dbReference type="AlphaFoldDB" id="A0AAD5S3F6"/>
<protein>
    <submittedName>
        <fullName evidence="2">Uncharacterized protein</fullName>
    </submittedName>
</protein>
<dbReference type="Proteomes" id="UP001201980">
    <property type="component" value="Unassembled WGS sequence"/>
</dbReference>
<reference evidence="2" key="1">
    <citation type="submission" date="2022-07" db="EMBL/GenBank/DDBJ databases">
        <title>Draft genome sequence of Zalerion maritima ATCC 34329, a (micro)plastics degrading marine fungus.</title>
        <authorList>
            <person name="Paco A."/>
            <person name="Goncalves M.F.M."/>
            <person name="Rocha-Santos T.A.P."/>
            <person name="Alves A."/>
        </authorList>
    </citation>
    <scope>NUCLEOTIDE SEQUENCE</scope>
    <source>
        <strain evidence="2">ATCC 34329</strain>
    </source>
</reference>